<organism evidence="1 2">
    <name type="scientific">Flagellimonas ochracea</name>
    <dbReference type="NCBI Taxonomy" id="2696472"/>
    <lineage>
        <taxon>Bacteria</taxon>
        <taxon>Pseudomonadati</taxon>
        <taxon>Bacteroidota</taxon>
        <taxon>Flavobacteriia</taxon>
        <taxon>Flavobacteriales</taxon>
        <taxon>Flavobacteriaceae</taxon>
        <taxon>Flagellimonas</taxon>
    </lineage>
</organism>
<sequence length="157" mass="17718">MNKFSCYMVFLLVLVSCDDDNPCDGVTVDVLTQFLYVEILDVNGNNLIQNGTYSLDEVFTERNGNRFPAVIYTGEASFIDPSLQYKIEIGVVGDASSNNIWTVDLSDDETDTLRMDLSILSQGCSGTFYQINEIEYNNEILPVQNLDENRFQVQVIK</sequence>
<dbReference type="PROSITE" id="PS51257">
    <property type="entry name" value="PROKAR_LIPOPROTEIN"/>
    <property type="match status" value="1"/>
</dbReference>
<evidence type="ECO:0000313" key="1">
    <source>
        <dbReference type="EMBL" id="NAY91901.1"/>
    </source>
</evidence>
<dbReference type="EMBL" id="JAAABI010000002">
    <property type="protein sequence ID" value="NAY91901.1"/>
    <property type="molecule type" value="Genomic_DNA"/>
</dbReference>
<protein>
    <submittedName>
        <fullName evidence="1">Uncharacterized protein</fullName>
    </submittedName>
</protein>
<comment type="caution">
    <text evidence="1">The sequence shown here is derived from an EMBL/GenBank/DDBJ whole genome shotgun (WGS) entry which is preliminary data.</text>
</comment>
<dbReference type="AlphaFoldDB" id="A0A964WX96"/>
<accession>A0A964WX96</accession>
<evidence type="ECO:0000313" key="2">
    <source>
        <dbReference type="Proteomes" id="UP000667650"/>
    </source>
</evidence>
<keyword evidence="2" id="KW-1185">Reference proteome</keyword>
<dbReference type="RefSeq" id="WP_166523297.1">
    <property type="nucleotide sequence ID" value="NZ_JAAABI010000002.1"/>
</dbReference>
<name>A0A964WX96_9FLAO</name>
<dbReference type="Proteomes" id="UP000667650">
    <property type="component" value="Unassembled WGS sequence"/>
</dbReference>
<reference evidence="1" key="1">
    <citation type="submission" date="2020-01" db="EMBL/GenBank/DDBJ databases">
        <title>Muricauda ochracea sp. nov., isolated from a tidal flat of Garorim bay in Korea.</title>
        <authorList>
            <person name="Kim D."/>
            <person name="Yoo Y."/>
            <person name="Kim J.-J."/>
        </authorList>
    </citation>
    <scope>NUCLEOTIDE SEQUENCE</scope>
    <source>
        <strain evidence="1">JGD-17</strain>
    </source>
</reference>
<proteinExistence type="predicted"/>
<gene>
    <name evidence="1" type="ORF">GTQ34_08225</name>
</gene>